<dbReference type="VEuPathDB" id="CryptoDB:Vbra_12387"/>
<feature type="region of interest" description="Disordered" evidence="1">
    <location>
        <begin position="161"/>
        <end position="241"/>
    </location>
</feature>
<dbReference type="Proteomes" id="UP000041254">
    <property type="component" value="Unassembled WGS sequence"/>
</dbReference>
<feature type="compositionally biased region" description="Basic residues" evidence="1">
    <location>
        <begin position="181"/>
        <end position="214"/>
    </location>
</feature>
<dbReference type="EMBL" id="CDMY01000259">
    <property type="protein sequence ID" value="CEL97940.1"/>
    <property type="molecule type" value="Genomic_DNA"/>
</dbReference>
<protein>
    <submittedName>
        <fullName evidence="2">Uncharacterized protein</fullName>
    </submittedName>
</protein>
<proteinExistence type="predicted"/>
<dbReference type="AlphaFoldDB" id="A0A0G4EKG9"/>
<name>A0A0G4EKG9_VITBC</name>
<sequence length="312" mass="32707">MQQHQQYTRGFGEAELRRTAARWATPEDIAAIRALIAAHRDPSKTDAEVHELALKVPHMGECAEGGIAHLTGVEMSDLIQAMGRAFGPKRGEQKGTKTMDLVDAMARPSRAAGEEGKTRSHETVNPADRLKADQAFLDDAFIAARAHKAAQAAAAAAAALAPQPPVQPPPAAAPQHQPPAVKKKKKAAHEKAAHKKAAHKKVPHKPNKVFKKKPTGSSHIGKGQPSVQGKGKNEVVGGKQTRKAIAKKTLAGASHGGGKAQPLVKRKAAKAKAGDTKEAIAEKKATATAPVCEVKGKTKVQAMRAKAGEGCG</sequence>
<gene>
    <name evidence="2" type="ORF">Vbra_12387</name>
</gene>
<dbReference type="InParanoid" id="A0A0G4EKG9"/>
<evidence type="ECO:0000313" key="2">
    <source>
        <dbReference type="EMBL" id="CEL97940.1"/>
    </source>
</evidence>
<organism evidence="2 3">
    <name type="scientific">Vitrella brassicaformis (strain CCMP3155)</name>
    <dbReference type="NCBI Taxonomy" id="1169540"/>
    <lineage>
        <taxon>Eukaryota</taxon>
        <taxon>Sar</taxon>
        <taxon>Alveolata</taxon>
        <taxon>Colpodellida</taxon>
        <taxon>Vitrellaceae</taxon>
        <taxon>Vitrella</taxon>
    </lineage>
</organism>
<keyword evidence="3" id="KW-1185">Reference proteome</keyword>
<reference evidence="2 3" key="1">
    <citation type="submission" date="2014-11" db="EMBL/GenBank/DDBJ databases">
        <authorList>
            <person name="Zhu J."/>
            <person name="Qi W."/>
            <person name="Song R."/>
        </authorList>
    </citation>
    <scope>NUCLEOTIDE SEQUENCE [LARGE SCALE GENOMIC DNA]</scope>
</reference>
<evidence type="ECO:0000256" key="1">
    <source>
        <dbReference type="SAM" id="MobiDB-lite"/>
    </source>
</evidence>
<accession>A0A0G4EKG9</accession>
<feature type="compositionally biased region" description="Pro residues" evidence="1">
    <location>
        <begin position="162"/>
        <end position="172"/>
    </location>
</feature>
<evidence type="ECO:0000313" key="3">
    <source>
        <dbReference type="Proteomes" id="UP000041254"/>
    </source>
</evidence>